<feature type="domain" description="VWFA" evidence="1">
    <location>
        <begin position="76"/>
        <end position="237"/>
    </location>
</feature>
<evidence type="ECO:0000313" key="2">
    <source>
        <dbReference type="EMBL" id="RJP18263.1"/>
    </source>
</evidence>
<dbReference type="Pfam" id="PF13519">
    <property type="entry name" value="VWA_2"/>
    <property type="match status" value="1"/>
</dbReference>
<dbReference type="PANTHER" id="PTHR10579:SF43">
    <property type="entry name" value="ZINC FINGER (C3HC4-TYPE RING FINGER) FAMILY PROTEIN"/>
    <property type="match status" value="1"/>
</dbReference>
<organism evidence="2 3">
    <name type="scientific">Abyssobacteria bacterium (strain SURF_5)</name>
    <dbReference type="NCBI Taxonomy" id="2093360"/>
    <lineage>
        <taxon>Bacteria</taxon>
        <taxon>Pseudomonadati</taxon>
        <taxon>Candidatus Hydrogenedentota</taxon>
        <taxon>Candidatus Abyssobacteria</taxon>
    </lineage>
</organism>
<dbReference type="AlphaFoldDB" id="A0A3A4N9R3"/>
<dbReference type="Gene3D" id="3.40.50.410">
    <property type="entry name" value="von Willebrand factor, type A domain"/>
    <property type="match status" value="1"/>
</dbReference>
<evidence type="ECO:0000259" key="1">
    <source>
        <dbReference type="PROSITE" id="PS50234"/>
    </source>
</evidence>
<dbReference type="Proteomes" id="UP000265882">
    <property type="component" value="Unassembled WGS sequence"/>
</dbReference>
<dbReference type="InterPro" id="IPR036465">
    <property type="entry name" value="vWFA_dom_sf"/>
</dbReference>
<dbReference type="InterPro" id="IPR002035">
    <property type="entry name" value="VWF_A"/>
</dbReference>
<evidence type="ECO:0000313" key="3">
    <source>
        <dbReference type="Proteomes" id="UP000265882"/>
    </source>
</evidence>
<dbReference type="CDD" id="cd00198">
    <property type="entry name" value="vWFA"/>
    <property type="match status" value="1"/>
</dbReference>
<sequence length="243" mass="26486">MQKLNFVRASAVRAVLARARAAIGSSKKETKRAFASSQEKPYCELDLDKTVEQVLGKPFPEPSDLCVEYKEQKRFDCALILDTSLSMSGTKLALLAVAAAVVALKLPSEDFSVVSFESSARIIKTIRKSLAVEKLIIKLLEVPAAGYTNIRAGLDEGLKQLKLGRRPDRLGVLLSDGKYTLGEDPLIAAARFPRLHVVALGDFNVDPEFCASMASAGKGRLYEAPSFEGLPRVLHRLLVDLLT</sequence>
<dbReference type="PANTHER" id="PTHR10579">
    <property type="entry name" value="CALCIUM-ACTIVATED CHLORIDE CHANNEL REGULATOR"/>
    <property type="match status" value="1"/>
</dbReference>
<name>A0A3A4N9R3_ABYX5</name>
<reference evidence="2 3" key="1">
    <citation type="journal article" date="2017" name="ISME J.">
        <title>Energy and carbon metabolisms in a deep terrestrial subsurface fluid microbial community.</title>
        <authorList>
            <person name="Momper L."/>
            <person name="Jungbluth S.P."/>
            <person name="Lee M.D."/>
            <person name="Amend J.P."/>
        </authorList>
    </citation>
    <scope>NUCLEOTIDE SEQUENCE [LARGE SCALE GENOMIC DNA]</scope>
    <source>
        <strain evidence="2">SURF_5</strain>
    </source>
</reference>
<protein>
    <submittedName>
        <fullName evidence="2">VWA domain-containing protein</fullName>
    </submittedName>
</protein>
<proteinExistence type="predicted"/>
<comment type="caution">
    <text evidence="2">The sequence shown here is derived from an EMBL/GenBank/DDBJ whole genome shotgun (WGS) entry which is preliminary data.</text>
</comment>
<dbReference type="SUPFAM" id="SSF53300">
    <property type="entry name" value="vWA-like"/>
    <property type="match status" value="1"/>
</dbReference>
<gene>
    <name evidence="2" type="ORF">C4520_14790</name>
</gene>
<accession>A0A3A4N9R3</accession>
<dbReference type="SMART" id="SM00327">
    <property type="entry name" value="VWA"/>
    <property type="match status" value="1"/>
</dbReference>
<dbReference type="EMBL" id="QZKU01000104">
    <property type="protein sequence ID" value="RJP18263.1"/>
    <property type="molecule type" value="Genomic_DNA"/>
</dbReference>
<dbReference type="PROSITE" id="PS50234">
    <property type="entry name" value="VWFA"/>
    <property type="match status" value="1"/>
</dbReference>
<dbReference type="InterPro" id="IPR051266">
    <property type="entry name" value="CLCR"/>
</dbReference>